<protein>
    <recommendedName>
        <fullName evidence="2">DUF220 domain-containing protein</fullName>
    </recommendedName>
</protein>
<feature type="non-terminal residue" evidence="3">
    <location>
        <position position="1"/>
    </location>
</feature>
<keyword evidence="4" id="KW-1185">Reference proteome</keyword>
<evidence type="ECO:0000259" key="2">
    <source>
        <dbReference type="Pfam" id="PF02713"/>
    </source>
</evidence>
<name>A0AAV6MNV5_9ROSI</name>
<sequence>MKQSYGAFLIVDSVDLTCDLVMTKTSIDVSKNERNDVLEAFNPAISKFLAQLSQKVQNSIKPQLKGLASDGQTLTSMNPSTKGEKKGSSSSWEFDVEKQLQAWRENPSWTDKPPQIKVSVPKDTLSKLDVKVDVGLPPDAVYNIVTDPDNKRVFKNIKEVISRRVLIDEGSRQVVELEQAALWRFLWWSGTIAVHVLVDQNRADHSMKFKQLKAGFMKRFEGRWRVEPLFVDEGMCIRTKPKNLEDYNACTKGKGRIGSRVSLEQLIEPAIVPPPPISWYLRGITTRTTEMLILDLLAEAERIRGDVKDEVTNKELQSSQRICDSNSLDSVLDIKQRWAIRRRNAKQRGRTRSFLAAK</sequence>
<feature type="domain" description="DUF220" evidence="2">
    <location>
        <begin position="189"/>
        <end position="260"/>
    </location>
</feature>
<dbReference type="Pfam" id="PF02713">
    <property type="entry name" value="DUF220"/>
    <property type="match status" value="1"/>
</dbReference>
<gene>
    <name evidence="3" type="ORF">SDJN03_17892</name>
</gene>
<feature type="compositionally biased region" description="Polar residues" evidence="1">
    <location>
        <begin position="70"/>
        <end position="79"/>
    </location>
</feature>
<dbReference type="AlphaFoldDB" id="A0AAV6MNV5"/>
<accession>A0AAV6MNV5</accession>
<dbReference type="EMBL" id="JAGKQH010000012">
    <property type="protein sequence ID" value="KAG6585159.1"/>
    <property type="molecule type" value="Genomic_DNA"/>
</dbReference>
<evidence type="ECO:0000256" key="1">
    <source>
        <dbReference type="SAM" id="MobiDB-lite"/>
    </source>
</evidence>
<feature type="region of interest" description="Disordered" evidence="1">
    <location>
        <begin position="67"/>
        <end position="91"/>
    </location>
</feature>
<dbReference type="PANTHER" id="PTHR31385">
    <property type="entry name" value="PUTATIVE (DUF220)-RELATED"/>
    <property type="match status" value="1"/>
</dbReference>
<comment type="caution">
    <text evidence="3">The sequence shown here is derived from an EMBL/GenBank/DDBJ whole genome shotgun (WGS) entry which is preliminary data.</text>
</comment>
<evidence type="ECO:0000313" key="3">
    <source>
        <dbReference type="EMBL" id="KAG6585159.1"/>
    </source>
</evidence>
<proteinExistence type="predicted"/>
<organism evidence="3 4">
    <name type="scientific">Cucurbita argyrosperma subsp. sororia</name>
    <dbReference type="NCBI Taxonomy" id="37648"/>
    <lineage>
        <taxon>Eukaryota</taxon>
        <taxon>Viridiplantae</taxon>
        <taxon>Streptophyta</taxon>
        <taxon>Embryophyta</taxon>
        <taxon>Tracheophyta</taxon>
        <taxon>Spermatophyta</taxon>
        <taxon>Magnoliopsida</taxon>
        <taxon>eudicotyledons</taxon>
        <taxon>Gunneridae</taxon>
        <taxon>Pentapetalae</taxon>
        <taxon>rosids</taxon>
        <taxon>fabids</taxon>
        <taxon>Cucurbitales</taxon>
        <taxon>Cucurbitaceae</taxon>
        <taxon>Cucurbiteae</taxon>
        <taxon>Cucurbita</taxon>
    </lineage>
</organism>
<reference evidence="3 4" key="1">
    <citation type="journal article" date="2021" name="Hortic Res">
        <title>The domestication of Cucurbita argyrosperma as revealed by the genome of its wild relative.</title>
        <authorList>
            <person name="Barrera-Redondo J."/>
            <person name="Sanchez-de la Vega G."/>
            <person name="Aguirre-Liguori J.A."/>
            <person name="Castellanos-Morales G."/>
            <person name="Gutierrez-Guerrero Y.T."/>
            <person name="Aguirre-Dugua X."/>
            <person name="Aguirre-Planter E."/>
            <person name="Tenaillon M.I."/>
            <person name="Lira-Saade R."/>
            <person name="Eguiarte L.E."/>
        </authorList>
    </citation>
    <scope>NUCLEOTIDE SEQUENCE [LARGE SCALE GENOMIC DNA]</scope>
    <source>
        <strain evidence="3">JBR-2021</strain>
    </source>
</reference>
<dbReference type="InterPro" id="IPR003863">
    <property type="entry name" value="DUF220"/>
</dbReference>
<dbReference type="PANTHER" id="PTHR31385:SF1">
    <property type="entry name" value="PUTATIVE (DUF220)-RELATED"/>
    <property type="match status" value="1"/>
</dbReference>
<dbReference type="Proteomes" id="UP000685013">
    <property type="component" value="Chromosome 12"/>
</dbReference>
<evidence type="ECO:0000313" key="4">
    <source>
        <dbReference type="Proteomes" id="UP000685013"/>
    </source>
</evidence>